<dbReference type="OrthoDB" id="9759601at2"/>
<dbReference type="PATRIC" id="fig|1441095.3.peg.3949"/>
<reference evidence="2" key="1">
    <citation type="submission" date="2015-08" db="EMBL/GenBank/DDBJ databases">
        <title>Genome sequencing project for genomic taxonomy and phylogenomics of Bacillus-like bacteria.</title>
        <authorList>
            <person name="Liu B."/>
            <person name="Wang J."/>
            <person name="Zhu Y."/>
            <person name="Liu G."/>
            <person name="Chen Q."/>
            <person name="Chen Z."/>
            <person name="Lan J."/>
            <person name="Che J."/>
            <person name="Ge C."/>
            <person name="Shi H."/>
            <person name="Pan Z."/>
            <person name="Liu X."/>
        </authorList>
    </citation>
    <scope>NUCLEOTIDE SEQUENCE [LARGE SCALE GENOMIC DNA]</scope>
    <source>
        <strain evidence="2">FJAT-4402</strain>
    </source>
</reference>
<gene>
    <name evidence="1" type="ORF">AM592_17795</name>
</gene>
<reference evidence="1 2" key="2">
    <citation type="journal article" date="2016" name="Int. J. Syst. Evol. Microbiol.">
        <title>Bacillus gobiensis sp. nov., isolated from a soil sample.</title>
        <authorList>
            <person name="Liu B."/>
            <person name="Liu G.H."/>
            <person name="Cetin S."/>
            <person name="Schumann P."/>
            <person name="Pan Z.Z."/>
            <person name="Chen Q.Q."/>
        </authorList>
    </citation>
    <scope>NUCLEOTIDE SEQUENCE [LARGE SCALE GENOMIC DNA]</scope>
    <source>
        <strain evidence="1 2">FJAT-4402</strain>
    </source>
</reference>
<proteinExistence type="predicted"/>
<dbReference type="EMBL" id="CP012600">
    <property type="protein sequence ID" value="ALC83208.1"/>
    <property type="molecule type" value="Genomic_DNA"/>
</dbReference>
<dbReference type="STRING" id="1441095.AM592_17795"/>
<keyword evidence="2" id="KW-1185">Reference proteome</keyword>
<sequence length="131" mass="15121">MDEEHITMLQLFFLIDNESAAPVDTSEKEQNHQPSDFDKEFTITVKAYEKDFMSWQAGSKVDVFSARKAILPLVDLSLSSPEKVFKKLLQLKEKDYLHRFHLYGTTWSNYGSKNANGSGRYCTNCIGWLFI</sequence>
<protein>
    <submittedName>
        <fullName evidence="1">Uncharacterized protein</fullName>
    </submittedName>
</protein>
<accession>A0A0M4GBR0</accession>
<dbReference type="Proteomes" id="UP000067625">
    <property type="component" value="Chromosome"/>
</dbReference>
<dbReference type="AlphaFoldDB" id="A0A0M4GBR0"/>
<organism evidence="1 2">
    <name type="scientific">Bacillus gobiensis</name>
    <dbReference type="NCBI Taxonomy" id="1441095"/>
    <lineage>
        <taxon>Bacteria</taxon>
        <taxon>Bacillati</taxon>
        <taxon>Bacillota</taxon>
        <taxon>Bacilli</taxon>
        <taxon>Bacillales</taxon>
        <taxon>Bacillaceae</taxon>
        <taxon>Bacillus</taxon>
    </lineage>
</organism>
<evidence type="ECO:0000313" key="2">
    <source>
        <dbReference type="Proteomes" id="UP000067625"/>
    </source>
</evidence>
<name>A0A0M4GBR0_9BACI</name>
<evidence type="ECO:0000313" key="1">
    <source>
        <dbReference type="EMBL" id="ALC83208.1"/>
    </source>
</evidence>
<dbReference type="RefSeq" id="WP_053605046.1">
    <property type="nucleotide sequence ID" value="NZ_CP012600.1"/>
</dbReference>